<evidence type="ECO:0000259" key="21">
    <source>
        <dbReference type="PROSITE" id="PS50192"/>
    </source>
</evidence>
<evidence type="ECO:0000256" key="16">
    <source>
        <dbReference type="ARBA" id="ARBA00063965"/>
    </source>
</evidence>
<organism evidence="22">
    <name type="scientific">Culicoides sonorensis</name>
    <name type="common">Biting midge</name>
    <dbReference type="NCBI Taxonomy" id="179676"/>
    <lineage>
        <taxon>Eukaryota</taxon>
        <taxon>Metazoa</taxon>
        <taxon>Ecdysozoa</taxon>
        <taxon>Arthropoda</taxon>
        <taxon>Hexapoda</taxon>
        <taxon>Insecta</taxon>
        <taxon>Pterygota</taxon>
        <taxon>Neoptera</taxon>
        <taxon>Endopterygota</taxon>
        <taxon>Diptera</taxon>
        <taxon>Nematocera</taxon>
        <taxon>Chironomoidea</taxon>
        <taxon>Ceratopogonidae</taxon>
        <taxon>Ceratopogoninae</taxon>
        <taxon>Culicoides</taxon>
        <taxon>Monoculicoides</taxon>
    </lineage>
</organism>
<evidence type="ECO:0000256" key="2">
    <source>
        <dbReference type="ARBA" id="ARBA00022448"/>
    </source>
</evidence>
<dbReference type="AlphaFoldDB" id="A0A336MV24"/>
<evidence type="ECO:0000256" key="19">
    <source>
        <dbReference type="SAM" id="MobiDB-lite"/>
    </source>
</evidence>
<dbReference type="GO" id="GO:0015031">
    <property type="term" value="P:protein transport"/>
    <property type="evidence" value="ECO:0007669"/>
    <property type="project" value="UniProtKB-KW"/>
</dbReference>
<evidence type="ECO:0000256" key="7">
    <source>
        <dbReference type="ARBA" id="ARBA00022927"/>
    </source>
</evidence>
<evidence type="ECO:0000256" key="20">
    <source>
        <dbReference type="SAM" id="Phobius"/>
    </source>
</evidence>
<keyword evidence="3" id="KW-0597">Phosphoprotein</keyword>
<keyword evidence="2" id="KW-0813">Transport</keyword>
<evidence type="ECO:0000256" key="1">
    <source>
        <dbReference type="ARBA" id="ARBA00004389"/>
    </source>
</evidence>
<sequence length="141" mass="16598">MRRSQGGYNYQPLPTSSGNHTDMLETENEQMAEELRQKIGALKNISIEIGHEVKYHNSLLRDFDDDIDKTDGFLQNTMKRVVRLGKGGHRTYWCYMFLFTAFLLIPLNRLLYSGLFKNLFARKETNRKNLKNAVYRYRKAI</sequence>
<dbReference type="PANTHER" id="PTHR12791">
    <property type="entry name" value="GOLGI SNARE BET1-RELATED"/>
    <property type="match status" value="1"/>
</dbReference>
<dbReference type="Gene3D" id="1.20.5.110">
    <property type="match status" value="1"/>
</dbReference>
<evidence type="ECO:0000256" key="15">
    <source>
        <dbReference type="ARBA" id="ARBA00054011"/>
    </source>
</evidence>
<dbReference type="FunFam" id="1.20.5.110:FF:000026">
    <property type="entry name" value="BET1 homolog"/>
    <property type="match status" value="1"/>
</dbReference>
<dbReference type="PROSITE" id="PS50192">
    <property type="entry name" value="T_SNARE"/>
    <property type="match status" value="1"/>
</dbReference>
<name>A0A336MV24_CULSO</name>
<comment type="subcellular location">
    <subcellularLocation>
        <location evidence="14">Endomembrane system</location>
        <topology evidence="14">Single-pass type IV membrane protein</topology>
    </subcellularLocation>
    <subcellularLocation>
        <location evidence="1">Endoplasmic reticulum membrane</location>
        <topology evidence="1">Single-pass membrane protein</topology>
    </subcellularLocation>
    <subcellularLocation>
        <location evidence="12">Golgi apparatus</location>
        <location evidence="12">cis-Golgi network membrane</location>
    </subcellularLocation>
</comment>
<evidence type="ECO:0000256" key="3">
    <source>
        <dbReference type="ARBA" id="ARBA00022553"/>
    </source>
</evidence>
<keyword evidence="4 20" id="KW-0812">Transmembrane</keyword>
<evidence type="ECO:0000256" key="8">
    <source>
        <dbReference type="ARBA" id="ARBA00022989"/>
    </source>
</evidence>
<evidence type="ECO:0000256" key="10">
    <source>
        <dbReference type="ARBA" id="ARBA00023054"/>
    </source>
</evidence>
<dbReference type="GO" id="GO:0005789">
    <property type="term" value="C:endoplasmic reticulum membrane"/>
    <property type="evidence" value="ECO:0007669"/>
    <property type="project" value="UniProtKB-SubCell"/>
</dbReference>
<dbReference type="InterPro" id="IPR000727">
    <property type="entry name" value="T_SNARE_dom"/>
</dbReference>
<keyword evidence="11 20" id="KW-0472">Membrane</keyword>
<evidence type="ECO:0000256" key="9">
    <source>
        <dbReference type="ARBA" id="ARBA00023034"/>
    </source>
</evidence>
<dbReference type="EMBL" id="UFQT01001890">
    <property type="protein sequence ID" value="SSX32097.1"/>
    <property type="molecule type" value="Genomic_DNA"/>
</dbReference>
<keyword evidence="8 20" id="KW-1133">Transmembrane helix</keyword>
<evidence type="ECO:0000256" key="17">
    <source>
        <dbReference type="ARBA" id="ARBA00071590"/>
    </source>
</evidence>
<dbReference type="SMART" id="SM00397">
    <property type="entry name" value="t_SNARE"/>
    <property type="match status" value="1"/>
</dbReference>
<feature type="region of interest" description="Disordered" evidence="19">
    <location>
        <begin position="1"/>
        <end position="22"/>
    </location>
</feature>
<evidence type="ECO:0000256" key="13">
    <source>
        <dbReference type="ARBA" id="ARBA00037962"/>
    </source>
</evidence>
<comment type="similarity">
    <text evidence="13">Belongs to the BET1 family.</text>
</comment>
<evidence type="ECO:0000256" key="11">
    <source>
        <dbReference type="ARBA" id="ARBA00023136"/>
    </source>
</evidence>
<dbReference type="SUPFAM" id="SSF58038">
    <property type="entry name" value="SNARE fusion complex"/>
    <property type="match status" value="1"/>
</dbReference>
<reference evidence="22" key="1">
    <citation type="submission" date="2018-07" db="EMBL/GenBank/DDBJ databases">
        <authorList>
            <person name="Quirk P.G."/>
            <person name="Krulwich T.A."/>
        </authorList>
    </citation>
    <scope>NUCLEOTIDE SEQUENCE</scope>
</reference>
<comment type="subunit">
    <text evidence="16">Interacts with SNARE complex members GOSR2, SEC22B and STX5. Interacts with LMAN1/ERGIC53. Interacts with STX17.</text>
</comment>
<protein>
    <recommendedName>
        <fullName evidence="17">BET1 homolog</fullName>
    </recommendedName>
    <alternativeName>
        <fullName evidence="18">Golgi vesicular membrane-trafficking protein p18</fullName>
    </alternativeName>
</protein>
<dbReference type="GO" id="GO:0016192">
    <property type="term" value="P:vesicle-mediated transport"/>
    <property type="evidence" value="ECO:0007669"/>
    <property type="project" value="UniProtKB-KW"/>
</dbReference>
<evidence type="ECO:0000256" key="18">
    <source>
        <dbReference type="ARBA" id="ARBA00077825"/>
    </source>
</evidence>
<keyword evidence="9" id="KW-0333">Golgi apparatus</keyword>
<evidence type="ECO:0000256" key="5">
    <source>
        <dbReference type="ARBA" id="ARBA00022824"/>
    </source>
</evidence>
<evidence type="ECO:0000313" key="22">
    <source>
        <dbReference type="EMBL" id="SSX32097.1"/>
    </source>
</evidence>
<accession>A0A336MV24</accession>
<dbReference type="InterPro" id="IPR039899">
    <property type="entry name" value="BET1_SNARE"/>
</dbReference>
<dbReference type="VEuPathDB" id="VectorBase:CSON004494"/>
<proteinExistence type="inferred from homology"/>
<dbReference type="CDD" id="cd15853">
    <property type="entry name" value="SNARE_Bet1"/>
    <property type="match status" value="1"/>
</dbReference>
<gene>
    <name evidence="22" type="primary">CSON004494</name>
</gene>
<keyword evidence="10" id="KW-0175">Coiled coil</keyword>
<dbReference type="GO" id="GO:0005794">
    <property type="term" value="C:Golgi apparatus"/>
    <property type="evidence" value="ECO:0007669"/>
    <property type="project" value="UniProtKB-SubCell"/>
</dbReference>
<evidence type="ECO:0000256" key="6">
    <source>
        <dbReference type="ARBA" id="ARBA00022892"/>
    </source>
</evidence>
<keyword evidence="5" id="KW-0256">Endoplasmic reticulum</keyword>
<feature type="compositionally biased region" description="Polar residues" evidence="19">
    <location>
        <begin position="1"/>
        <end position="20"/>
    </location>
</feature>
<keyword evidence="7" id="KW-0653">Protein transport</keyword>
<evidence type="ECO:0000256" key="14">
    <source>
        <dbReference type="ARBA" id="ARBA00046280"/>
    </source>
</evidence>
<feature type="domain" description="T-SNARE coiled-coil homology" evidence="21">
    <location>
        <begin position="22"/>
        <end position="84"/>
    </location>
</feature>
<comment type="function">
    <text evidence="15">Required for vesicular transport from the ER to the Golgi complex. Functions as a SNARE involved in the docking process of ER-derived vesicles with the cis-Golgi membrane.</text>
</comment>
<evidence type="ECO:0000256" key="12">
    <source>
        <dbReference type="ARBA" id="ARBA00024188"/>
    </source>
</evidence>
<keyword evidence="6" id="KW-0931">ER-Golgi transport</keyword>
<dbReference type="OMA" id="HTDMLET"/>
<feature type="transmembrane region" description="Helical" evidence="20">
    <location>
        <begin position="92"/>
        <end position="112"/>
    </location>
</feature>
<evidence type="ECO:0000256" key="4">
    <source>
        <dbReference type="ARBA" id="ARBA00022692"/>
    </source>
</evidence>